<dbReference type="RefSeq" id="WP_353720106.1">
    <property type="nucleotide sequence ID" value="NZ_CP159289.1"/>
</dbReference>
<dbReference type="EMBL" id="CP159289">
    <property type="protein sequence ID" value="XCH24793.1"/>
    <property type="molecule type" value="Genomic_DNA"/>
</dbReference>
<evidence type="ECO:0000313" key="1">
    <source>
        <dbReference type="EMBL" id="XCH24793.1"/>
    </source>
</evidence>
<proteinExistence type="predicted"/>
<gene>
    <name evidence="1" type="ORF">ABV298_31665</name>
</gene>
<dbReference type="AlphaFoldDB" id="A0AAU8FML5"/>
<sequence length="130" mass="14763">MGFSQDAKVDKSYPVRVAYQFKVSEMNGEKESIVYPYTFEDSLVLENRGLFQGLEKGTGLLRKMCAAAKETDFEKSAQLMYKEITEKGAKKAEFALELFYFQDPNILKTPLYIEEGLNWLEGKLAAGKPL</sequence>
<accession>A0AAU8FML5</accession>
<organism evidence="1">
    <name type="scientific">Dyadobacter sp. 676</name>
    <dbReference type="NCBI Taxonomy" id="3088362"/>
    <lineage>
        <taxon>Bacteria</taxon>
        <taxon>Pseudomonadati</taxon>
        <taxon>Bacteroidota</taxon>
        <taxon>Cytophagia</taxon>
        <taxon>Cytophagales</taxon>
        <taxon>Spirosomataceae</taxon>
        <taxon>Dyadobacter</taxon>
    </lineage>
</organism>
<name>A0AAU8FML5_9BACT</name>
<protein>
    <submittedName>
        <fullName evidence="1">Uncharacterized protein</fullName>
    </submittedName>
</protein>
<reference evidence="1" key="1">
    <citation type="submission" date="2024-06" db="EMBL/GenBank/DDBJ databases">
        <title>Sequencing and assembly of the genome of Dyadobacter sp. strain 676, a symbiont of Cyamopsis tetragonoloba.</title>
        <authorList>
            <person name="Guro P."/>
            <person name="Sazanova A."/>
            <person name="Kuznetsova I."/>
            <person name="Belimov A."/>
            <person name="Safronova V."/>
        </authorList>
    </citation>
    <scope>NUCLEOTIDE SEQUENCE</scope>
    <source>
        <strain evidence="1">676</strain>
    </source>
</reference>